<evidence type="ECO:0000256" key="6">
    <source>
        <dbReference type="HAMAP-Rule" id="MF_00031"/>
    </source>
</evidence>
<gene>
    <name evidence="6" type="primary">ruvA</name>
    <name evidence="9" type="ORF">Fokcrypt_00228</name>
</gene>
<dbReference type="InterPro" id="IPR011114">
    <property type="entry name" value="RuvA_C"/>
</dbReference>
<dbReference type="Pfam" id="PF01330">
    <property type="entry name" value="RuvA_N"/>
    <property type="match status" value="1"/>
</dbReference>
<keyword evidence="5 6" id="KW-0234">DNA repair</keyword>
<evidence type="ECO:0000313" key="9">
    <source>
        <dbReference type="EMBL" id="WPX97714.1"/>
    </source>
</evidence>
<evidence type="ECO:0000259" key="8">
    <source>
        <dbReference type="Pfam" id="PF07499"/>
    </source>
</evidence>
<keyword evidence="10" id="KW-1185">Reference proteome</keyword>
<dbReference type="InterPro" id="IPR036267">
    <property type="entry name" value="RuvA_C_sf"/>
</dbReference>
<dbReference type="Pfam" id="PF14520">
    <property type="entry name" value="HHH_5"/>
    <property type="match status" value="1"/>
</dbReference>
<comment type="function">
    <text evidence="6">The RuvA-RuvB-RuvC complex processes Holliday junction (HJ) DNA during genetic recombination and DNA repair, while the RuvA-RuvB complex plays an important role in the rescue of blocked DNA replication forks via replication fork reversal (RFR). RuvA specifically binds to HJ cruciform DNA, conferring on it an open structure. The RuvB hexamer acts as an ATP-dependent pump, pulling dsDNA into and through the RuvAB complex. HJ branch migration allows RuvC to scan DNA until it finds its consensus sequence, where it cleaves and resolves the cruciform DNA.</text>
</comment>
<evidence type="ECO:0000256" key="1">
    <source>
        <dbReference type="ARBA" id="ARBA00022490"/>
    </source>
</evidence>
<accession>A0ABZ0UPU2</accession>
<feature type="domain" description="Holliday junction DNA helicase RuvA C-terminal" evidence="8">
    <location>
        <begin position="161"/>
        <end position="206"/>
    </location>
</feature>
<comment type="caution">
    <text evidence="6">Lacks conserved residue(s) required for the propagation of feature annotation.</text>
</comment>
<keyword evidence="3 6" id="KW-0238">DNA-binding</keyword>
<dbReference type="HAMAP" id="MF_00031">
    <property type="entry name" value="DNA_HJ_migration_RuvA"/>
    <property type="match status" value="1"/>
</dbReference>
<comment type="similarity">
    <text evidence="6">Belongs to the RuvA family.</text>
</comment>
<organism evidence="9 10">
    <name type="scientific">Candidatus Fokinia crypta</name>
    <dbReference type="NCBI Taxonomy" id="1920990"/>
    <lineage>
        <taxon>Bacteria</taxon>
        <taxon>Pseudomonadati</taxon>
        <taxon>Pseudomonadota</taxon>
        <taxon>Alphaproteobacteria</taxon>
        <taxon>Rickettsiales</taxon>
        <taxon>Candidatus Midichloriaceae</taxon>
        <taxon>Candidatus Fokinia</taxon>
    </lineage>
</organism>
<dbReference type="Gene3D" id="1.10.8.10">
    <property type="entry name" value="DNA helicase RuvA subunit, C-terminal domain"/>
    <property type="match status" value="1"/>
</dbReference>
<name>A0ABZ0UPU2_9RICK</name>
<feature type="domain" description="DNA helicase Holliday junction RuvA type" evidence="7">
    <location>
        <begin position="1"/>
        <end position="61"/>
    </location>
</feature>
<evidence type="ECO:0000313" key="10">
    <source>
        <dbReference type="Proteomes" id="UP001325140"/>
    </source>
</evidence>
<keyword evidence="9" id="KW-0547">Nucleotide-binding</keyword>
<comment type="domain">
    <text evidence="6">Has three domains with a flexible linker between the domains II and III and assumes an 'L' shape. Domain III is highly mobile and contacts RuvB.</text>
</comment>
<keyword evidence="1 6" id="KW-0963">Cytoplasm</keyword>
<sequence length="208" mass="23679">MIGYIEGSVQELEHDYVLLNVHDIGYIVYCVPRIIKTLQIGDKVAFYTEQQFREDAVQLFGFTTKQEKKIFQLLKGVHGIGAKLAIMILSELSVSEIIEAIRDSRVNIFEKISGIGKKIATRMVTELSTTNIFKKLYLEIDRDTNSEDDKNTKISLSGTYHETLEALIYLGFSKNDAQKTLDIILKELPPHITKEQLLQEALKSLSRL</sequence>
<dbReference type="Gene3D" id="2.40.50.140">
    <property type="entry name" value="Nucleic acid-binding proteins"/>
    <property type="match status" value="1"/>
</dbReference>
<dbReference type="RefSeq" id="WP_323722365.1">
    <property type="nucleotide sequence ID" value="NZ_CP110343.1"/>
</dbReference>
<evidence type="ECO:0000256" key="2">
    <source>
        <dbReference type="ARBA" id="ARBA00022763"/>
    </source>
</evidence>
<dbReference type="Pfam" id="PF07499">
    <property type="entry name" value="RuvA_C"/>
    <property type="match status" value="1"/>
</dbReference>
<evidence type="ECO:0000259" key="7">
    <source>
        <dbReference type="Pfam" id="PF01330"/>
    </source>
</evidence>
<evidence type="ECO:0000256" key="3">
    <source>
        <dbReference type="ARBA" id="ARBA00023125"/>
    </source>
</evidence>
<dbReference type="InterPro" id="IPR013849">
    <property type="entry name" value="DNA_helicase_Holl-junc_RuvA_I"/>
</dbReference>
<keyword evidence="2 6" id="KW-0227">DNA damage</keyword>
<feature type="region of interest" description="Domain III" evidence="6">
    <location>
        <begin position="160"/>
        <end position="208"/>
    </location>
</feature>
<dbReference type="SUPFAM" id="SSF50249">
    <property type="entry name" value="Nucleic acid-binding proteins"/>
    <property type="match status" value="1"/>
</dbReference>
<evidence type="ECO:0000256" key="4">
    <source>
        <dbReference type="ARBA" id="ARBA00023172"/>
    </source>
</evidence>
<keyword evidence="9" id="KW-0378">Hydrolase</keyword>
<reference evidence="9" key="1">
    <citation type="submission" date="2022-10" db="EMBL/GenBank/DDBJ databases">
        <title>Host association and intracellularity evolved multiple times independently in the Rickettsiales.</title>
        <authorList>
            <person name="Castelli M."/>
            <person name="Nardi T."/>
            <person name="Gammuto L."/>
            <person name="Bellinzona G."/>
            <person name="Sabaneyeva E."/>
            <person name="Potekhin A."/>
            <person name="Serra V."/>
            <person name="Petroni G."/>
            <person name="Sassera D."/>
        </authorList>
    </citation>
    <scope>NUCLEOTIDE SEQUENCE [LARGE SCALE GENOMIC DNA]</scope>
    <source>
        <strain evidence="9">US_Bl 11III1</strain>
    </source>
</reference>
<proteinExistence type="inferred from homology"/>
<dbReference type="InterPro" id="IPR010994">
    <property type="entry name" value="RuvA_2-like"/>
</dbReference>
<dbReference type="NCBIfam" id="TIGR00084">
    <property type="entry name" value="ruvA"/>
    <property type="match status" value="1"/>
</dbReference>
<evidence type="ECO:0000256" key="5">
    <source>
        <dbReference type="ARBA" id="ARBA00023204"/>
    </source>
</evidence>
<keyword evidence="9" id="KW-0067">ATP-binding</keyword>
<keyword evidence="9" id="KW-0347">Helicase</keyword>
<comment type="subunit">
    <text evidence="6">Homotetramer. Forms an RuvA(8)-RuvB(12)-Holliday junction (HJ) complex. HJ DNA is sandwiched between 2 RuvA tetramers; dsDNA enters through RuvA and exits via RuvB. An RuvB hexamer assembles on each DNA strand where it exits the tetramer. Each RuvB hexamer is contacted by two RuvA subunits (via domain III) on 2 adjacent RuvB subunits; this complex drives branch migration. In the full resolvosome a probable DNA-RuvA(4)-RuvB(12)-RuvC(2) complex forms which resolves the HJ.</text>
</comment>
<comment type="subcellular location">
    <subcellularLocation>
        <location evidence="6">Cytoplasm</location>
    </subcellularLocation>
</comment>
<dbReference type="InterPro" id="IPR000085">
    <property type="entry name" value="RuvA"/>
</dbReference>
<dbReference type="CDD" id="cd14332">
    <property type="entry name" value="UBA_RuvA_C"/>
    <property type="match status" value="1"/>
</dbReference>
<dbReference type="SUPFAM" id="SSF47781">
    <property type="entry name" value="RuvA domain 2-like"/>
    <property type="match status" value="1"/>
</dbReference>
<keyword evidence="4 6" id="KW-0233">DNA recombination</keyword>
<dbReference type="InterPro" id="IPR012340">
    <property type="entry name" value="NA-bd_OB-fold"/>
</dbReference>
<protein>
    <recommendedName>
        <fullName evidence="6">Holliday junction branch migration complex subunit RuvA</fullName>
    </recommendedName>
</protein>
<dbReference type="Proteomes" id="UP001325140">
    <property type="component" value="Chromosome"/>
</dbReference>
<dbReference type="SUPFAM" id="SSF46929">
    <property type="entry name" value="DNA helicase RuvA subunit, C-terminal domain"/>
    <property type="match status" value="1"/>
</dbReference>
<dbReference type="Gene3D" id="1.10.150.20">
    <property type="entry name" value="5' to 3' exonuclease, C-terminal subdomain"/>
    <property type="match status" value="1"/>
</dbReference>
<dbReference type="GO" id="GO:0004386">
    <property type="term" value="F:helicase activity"/>
    <property type="evidence" value="ECO:0007669"/>
    <property type="project" value="UniProtKB-KW"/>
</dbReference>
<dbReference type="EMBL" id="CP110343">
    <property type="protein sequence ID" value="WPX97714.1"/>
    <property type="molecule type" value="Genomic_DNA"/>
</dbReference>